<evidence type="ECO:0000256" key="3">
    <source>
        <dbReference type="ARBA" id="ARBA00022692"/>
    </source>
</evidence>
<dbReference type="Proteomes" id="UP001367508">
    <property type="component" value="Unassembled WGS sequence"/>
</dbReference>
<proteinExistence type="predicted"/>
<dbReference type="GO" id="GO:0005886">
    <property type="term" value="C:plasma membrane"/>
    <property type="evidence" value="ECO:0007669"/>
    <property type="project" value="UniProtKB-SubCell"/>
</dbReference>
<evidence type="ECO:0000313" key="8">
    <source>
        <dbReference type="EMBL" id="KAK7336962.1"/>
    </source>
</evidence>
<evidence type="ECO:0000256" key="1">
    <source>
        <dbReference type="ARBA" id="ARBA00004651"/>
    </source>
</evidence>
<gene>
    <name evidence="8" type="ORF">VNO77_17516</name>
</gene>
<dbReference type="AlphaFoldDB" id="A0AAN9QIT8"/>
<evidence type="ECO:0000259" key="7">
    <source>
        <dbReference type="Pfam" id="PF13515"/>
    </source>
</evidence>
<organism evidence="8 9">
    <name type="scientific">Canavalia gladiata</name>
    <name type="common">Sword bean</name>
    <name type="synonym">Dolichos gladiatus</name>
    <dbReference type="NCBI Taxonomy" id="3824"/>
    <lineage>
        <taxon>Eukaryota</taxon>
        <taxon>Viridiplantae</taxon>
        <taxon>Streptophyta</taxon>
        <taxon>Embryophyta</taxon>
        <taxon>Tracheophyta</taxon>
        <taxon>Spermatophyta</taxon>
        <taxon>Magnoliopsida</taxon>
        <taxon>eudicotyledons</taxon>
        <taxon>Gunneridae</taxon>
        <taxon>Pentapetalae</taxon>
        <taxon>rosids</taxon>
        <taxon>fabids</taxon>
        <taxon>Fabales</taxon>
        <taxon>Fabaceae</taxon>
        <taxon>Papilionoideae</taxon>
        <taxon>50 kb inversion clade</taxon>
        <taxon>NPAAA clade</taxon>
        <taxon>indigoferoid/millettioid clade</taxon>
        <taxon>Phaseoleae</taxon>
        <taxon>Canavalia</taxon>
    </lineage>
</organism>
<comment type="caution">
    <text evidence="8">The sequence shown here is derived from an EMBL/GenBank/DDBJ whole genome shotgun (WGS) entry which is preliminary data.</text>
</comment>
<feature type="transmembrane region" description="Helical" evidence="6">
    <location>
        <begin position="68"/>
        <end position="89"/>
    </location>
</feature>
<evidence type="ECO:0000256" key="2">
    <source>
        <dbReference type="ARBA" id="ARBA00022475"/>
    </source>
</evidence>
<keyword evidence="9" id="KW-1185">Reference proteome</keyword>
<evidence type="ECO:0000256" key="5">
    <source>
        <dbReference type="ARBA" id="ARBA00023136"/>
    </source>
</evidence>
<protein>
    <recommendedName>
        <fullName evidence="7">Integral membrane bound transporter domain-containing protein</fullName>
    </recommendedName>
</protein>
<dbReference type="Pfam" id="PF13515">
    <property type="entry name" value="FUSC_2"/>
    <property type="match status" value="1"/>
</dbReference>
<keyword evidence="3 6" id="KW-0812">Transmembrane</keyword>
<comment type="subcellular location">
    <subcellularLocation>
        <location evidence="1">Cell membrane</location>
        <topology evidence="1">Multi-pass membrane protein</topology>
    </subcellularLocation>
</comment>
<dbReference type="PANTHER" id="PTHR30509">
    <property type="entry name" value="P-HYDROXYBENZOIC ACID EFFLUX PUMP SUBUNIT-RELATED"/>
    <property type="match status" value="1"/>
</dbReference>
<evidence type="ECO:0000256" key="4">
    <source>
        <dbReference type="ARBA" id="ARBA00022989"/>
    </source>
</evidence>
<keyword evidence="2" id="KW-1003">Cell membrane</keyword>
<name>A0AAN9QIT8_CANGL</name>
<keyword evidence="4 6" id="KW-1133">Transmembrane helix</keyword>
<feature type="transmembrane region" description="Helical" evidence="6">
    <location>
        <begin position="515"/>
        <end position="536"/>
    </location>
</feature>
<reference evidence="8 9" key="1">
    <citation type="submission" date="2024-01" db="EMBL/GenBank/DDBJ databases">
        <title>The genomes of 5 underutilized Papilionoideae crops provide insights into root nodulation and disease resistanc.</title>
        <authorList>
            <person name="Jiang F."/>
        </authorList>
    </citation>
    <scope>NUCLEOTIDE SEQUENCE [LARGE SCALE GENOMIC DNA]</scope>
    <source>
        <strain evidence="8">LVBAO_FW01</strain>
        <tissue evidence="8">Leaves</tissue>
    </source>
</reference>
<accession>A0AAN9QIT8</accession>
<feature type="domain" description="Integral membrane bound transporter" evidence="7">
    <location>
        <begin position="404"/>
        <end position="531"/>
    </location>
</feature>
<keyword evidence="5 6" id="KW-0472">Membrane</keyword>
<dbReference type="PANTHER" id="PTHR30509:SF34">
    <property type="entry name" value="F3L24.34 PROTEIN"/>
    <property type="match status" value="1"/>
</dbReference>
<dbReference type="InterPro" id="IPR049453">
    <property type="entry name" value="Memb_transporter_dom"/>
</dbReference>
<feature type="transmembrane region" description="Helical" evidence="6">
    <location>
        <begin position="95"/>
        <end position="113"/>
    </location>
</feature>
<feature type="transmembrane region" description="Helical" evidence="6">
    <location>
        <begin position="392"/>
        <end position="410"/>
    </location>
</feature>
<evidence type="ECO:0000256" key="6">
    <source>
        <dbReference type="SAM" id="Phobius"/>
    </source>
</evidence>
<sequence length="806" mass="90212">MSITNTRAEVWRTRIGSALRTTLACTIAGCTSFYGPKPLRRYLEFPSYTYSTTVLIVSDATLGDTLRGCWHVFCASIHVMIFSILSLEVIGPHNFTNLVAALAMAAGAFVVALPESTHLVPKQIAFGMLVNVYVSTVIDGGQTGVFMHPIHVVCSTALGALASLLALLFPYPRLAYYEIGKFYRLYAENAFERLNCNIEAISASDNSTAVGFFTQTKFLSKTGAKLLQSIRSKLDGMRWERLQTRIFSPHWVDLEEKLQDLEIPIRGMEIALSSCTSFRVGVIDDELRRVLHNCRGQLSQKSDQQASCFGLSDATTTSETKKEIVTENLSIAYKDLPTSFFLYCVHLLLDDSPIAKKTDQLFGKTHKTGDSQWNSRKIIEIVMSFIPSNRNLAFAFKSSFTLGLAVYFGLTYNKENGYWSGLAIAMCFVTGRHPTFSLANARGQGTAMGSIYGILCCFILRRFVDLEFLPLLPWVIFTSFLGYSRMYGQTGAVSAVTGALLVVGMRHNEPPSQFALARIVEATIGLICFVVIEILFNPARAATLAKSELSQSLRTLKDCIDQIADITPREKDMPSSSYEALRGGQKKLKSLVCQLEEFTAEAELEPNFWFIPFHGACYNKMLESLSRMVDLLLFVAHSMENVAQLSQKGAFCTDLQDRVNENLRTFKNKISPTLKCLEEITRIKSPRKLEDELKKRNISRDIESQEYPSADGYGILSEDEEVDDITGSFLQHLEEMANKTHTKRDEELLKGQMIFHYSCLAFCTSSLVRETIKIQSEVKELLMWENPSTPANIKEMYCKIGALCSR</sequence>
<feature type="transmembrane region" description="Helical" evidence="6">
    <location>
        <begin position="484"/>
        <end position="503"/>
    </location>
</feature>
<evidence type="ECO:0000313" key="9">
    <source>
        <dbReference type="Proteomes" id="UP001367508"/>
    </source>
</evidence>
<dbReference type="EMBL" id="JAYMYQ010000004">
    <property type="protein sequence ID" value="KAK7336962.1"/>
    <property type="molecule type" value="Genomic_DNA"/>
</dbReference>
<feature type="transmembrane region" description="Helical" evidence="6">
    <location>
        <begin position="150"/>
        <end position="171"/>
    </location>
</feature>